<evidence type="ECO:0000313" key="1">
    <source>
        <dbReference type="EMBL" id="MDJ1494181.1"/>
    </source>
</evidence>
<reference evidence="1 2" key="1">
    <citation type="submission" date="2023-05" db="EMBL/GenBank/DDBJ databases">
        <authorList>
            <person name="Zhang X."/>
        </authorList>
    </citation>
    <scope>NUCLEOTIDE SEQUENCE [LARGE SCALE GENOMIC DNA]</scope>
    <source>
        <strain evidence="1 2">DM2B3-1</strain>
    </source>
</reference>
<evidence type="ECO:0000313" key="2">
    <source>
        <dbReference type="Proteomes" id="UP001228581"/>
    </source>
</evidence>
<dbReference type="EMBL" id="JASJOT010000008">
    <property type="protein sequence ID" value="MDJ1494181.1"/>
    <property type="molecule type" value="Genomic_DNA"/>
</dbReference>
<sequence>MKELSILFSTEMVQAILEGRKTQTRRILKPQPSPDPARISFYGGKFGWMPESNSGKVGIFNPYGYKAKYGQKGDILWVKEAMYMDANDNWNYKADNTPFMFSLFASDEKIKEVHEWVNSRKLKSYGGMYMPKFAARIWLKITDIRLERFQSITEQDAIAEGVQVMPVYDATTKQDQVRYRDYRKAEDNPKGRLFHSAKYSYFTLWDKINGRGQHLQNPWVWVITFERFYK</sequence>
<protein>
    <recommendedName>
        <fullName evidence="3">Morphogenetic protein</fullName>
    </recommendedName>
</protein>
<accession>A0ABT7CKW8</accession>
<dbReference type="RefSeq" id="WP_313997122.1">
    <property type="nucleotide sequence ID" value="NZ_JASJOT010000008.1"/>
</dbReference>
<evidence type="ECO:0008006" key="3">
    <source>
        <dbReference type="Google" id="ProtNLM"/>
    </source>
</evidence>
<gene>
    <name evidence="1" type="ORF">QNI19_14655</name>
</gene>
<proteinExistence type="predicted"/>
<comment type="caution">
    <text evidence="1">The sequence shown here is derived from an EMBL/GenBank/DDBJ whole genome shotgun (WGS) entry which is preliminary data.</text>
</comment>
<dbReference type="Proteomes" id="UP001228581">
    <property type="component" value="Unassembled WGS sequence"/>
</dbReference>
<keyword evidence="2" id="KW-1185">Reference proteome</keyword>
<organism evidence="1 2">
    <name type="scientific">Xanthocytophaga flava</name>
    <dbReference type="NCBI Taxonomy" id="3048013"/>
    <lineage>
        <taxon>Bacteria</taxon>
        <taxon>Pseudomonadati</taxon>
        <taxon>Bacteroidota</taxon>
        <taxon>Cytophagia</taxon>
        <taxon>Cytophagales</taxon>
        <taxon>Rhodocytophagaceae</taxon>
        <taxon>Xanthocytophaga</taxon>
    </lineage>
</organism>
<name>A0ABT7CKW8_9BACT</name>